<dbReference type="EMBL" id="JROO01000045">
    <property type="protein sequence ID" value="KIH96953.1"/>
    <property type="molecule type" value="Genomic_DNA"/>
</dbReference>
<sequence length="474" mass="49561">MAEIHELTAIQQAEAVRRRELSPVEITDHYLTRIERLDDRLGAFIAVTGEFAREQAQNAEDEVLSDTPGEPPPLLGVPIPIKDLDPVAGLPYTGGSAVYSDRVADADSDVAAELRAAGAVFTGKTNTPEFGCACYTENDLAPPARTPWDLTRSAGGSSGGAAAAVAAGLAPAAHGSDGGGSIRIPASACGVFGLKPTRGRVSMGPVKPEFNGLATSGPIAGTVADAALLLDIISVNRPGDHFSAPPLATGETFLGHALREPGRLRIARFSASPIPGAGVDPEVVSAHEEAAKLLEALGHDVEEIDVPFDAALLEDFELVWAAMAAAEPVNASDEHRLRPLTRTLRERAAASSIAAYMGATARLQNAGREVLPRVLPYDAVLSPTIAKLPVPVGHFEGDPAGEIRRMTEFTPFASLANITGQPAVSVPLYWSAQGLPAGVQLTGRPGGEPTLLSLAAQLEAARPWAGRRPQVWWD</sequence>
<accession>A0A0C2G0W0</accession>
<feature type="domain" description="Amidase" evidence="2">
    <location>
        <begin position="25"/>
        <end position="452"/>
    </location>
</feature>
<dbReference type="PANTHER" id="PTHR11895">
    <property type="entry name" value="TRANSAMIDASE"/>
    <property type="match status" value="1"/>
</dbReference>
<dbReference type="InterPro" id="IPR023631">
    <property type="entry name" value="Amidase_dom"/>
</dbReference>
<evidence type="ECO:0000259" key="2">
    <source>
        <dbReference type="Pfam" id="PF01425"/>
    </source>
</evidence>
<dbReference type="Proteomes" id="UP000031675">
    <property type="component" value="Unassembled WGS sequence"/>
</dbReference>
<keyword evidence="4" id="KW-1185">Reference proteome</keyword>
<dbReference type="GO" id="GO:0003824">
    <property type="term" value="F:catalytic activity"/>
    <property type="evidence" value="ECO:0007669"/>
    <property type="project" value="InterPro"/>
</dbReference>
<dbReference type="InterPro" id="IPR020556">
    <property type="entry name" value="Amidase_CS"/>
</dbReference>
<dbReference type="PROSITE" id="PS00571">
    <property type="entry name" value="AMIDASES"/>
    <property type="match status" value="1"/>
</dbReference>
<dbReference type="InterPro" id="IPR036928">
    <property type="entry name" value="AS_sf"/>
</dbReference>
<proteinExistence type="inferred from homology"/>
<dbReference type="InterPro" id="IPR000120">
    <property type="entry name" value="Amidase"/>
</dbReference>
<dbReference type="Pfam" id="PF01425">
    <property type="entry name" value="Amidase"/>
    <property type="match status" value="1"/>
</dbReference>
<evidence type="ECO:0000256" key="1">
    <source>
        <dbReference type="ARBA" id="ARBA00009199"/>
    </source>
</evidence>
<evidence type="ECO:0000313" key="3">
    <source>
        <dbReference type="EMBL" id="KIH96953.1"/>
    </source>
</evidence>
<dbReference type="STRING" id="183763.LP52_22125"/>
<gene>
    <name evidence="3" type="ORF">LP52_22125</name>
</gene>
<name>A0A0C2G0W0_9ACTN</name>
<protein>
    <submittedName>
        <fullName evidence="3">Amidase</fullName>
    </submittedName>
</protein>
<comment type="similarity">
    <text evidence="1">Belongs to the amidase family.</text>
</comment>
<dbReference type="AlphaFoldDB" id="A0A0C2G0W0"/>
<reference evidence="4" key="1">
    <citation type="journal article" date="2015" name="Chem. Biol.">
        <title>Structure, bioactivity, and resistance mechanism of streptomonomicin, an unusual lasso Peptide from an understudied halophilic actinomycete.</title>
        <authorList>
            <person name="Metelev M."/>
            <person name="Tietz J.I."/>
            <person name="Melby J.O."/>
            <person name="Blair P.M."/>
            <person name="Zhu L."/>
            <person name="Livnat I."/>
            <person name="Severinov K."/>
            <person name="Mitchell D.A."/>
        </authorList>
    </citation>
    <scope>NUCLEOTIDE SEQUENCE [LARGE SCALE GENOMIC DNA]</scope>
    <source>
        <strain evidence="4">YIM 90003</strain>
    </source>
</reference>
<evidence type="ECO:0000313" key="4">
    <source>
        <dbReference type="Proteomes" id="UP000031675"/>
    </source>
</evidence>
<organism evidence="3 4">
    <name type="scientific">Streptomonospora alba</name>
    <dbReference type="NCBI Taxonomy" id="183763"/>
    <lineage>
        <taxon>Bacteria</taxon>
        <taxon>Bacillati</taxon>
        <taxon>Actinomycetota</taxon>
        <taxon>Actinomycetes</taxon>
        <taxon>Streptosporangiales</taxon>
        <taxon>Nocardiopsidaceae</taxon>
        <taxon>Streptomonospora</taxon>
    </lineage>
</organism>
<dbReference type="Gene3D" id="3.90.1300.10">
    <property type="entry name" value="Amidase signature (AS) domain"/>
    <property type="match status" value="1"/>
</dbReference>
<dbReference type="PANTHER" id="PTHR11895:SF7">
    <property type="entry name" value="GLUTAMYL-TRNA(GLN) AMIDOTRANSFERASE SUBUNIT A, MITOCHONDRIAL"/>
    <property type="match status" value="1"/>
</dbReference>
<dbReference type="SUPFAM" id="SSF75304">
    <property type="entry name" value="Amidase signature (AS) enzymes"/>
    <property type="match status" value="1"/>
</dbReference>
<dbReference type="RefSeq" id="WP_040276280.1">
    <property type="nucleotide sequence ID" value="NZ_JROO01000045.1"/>
</dbReference>
<comment type="caution">
    <text evidence="3">The sequence shown here is derived from an EMBL/GenBank/DDBJ whole genome shotgun (WGS) entry which is preliminary data.</text>
</comment>